<organism evidence="1 2">
    <name type="scientific">Pichia sorbitophila (strain ATCC MYA-4447 / BCRC 22081 / CBS 7064 / NBRC 10061 / NRRL Y-12695)</name>
    <name type="common">Hybrid yeast</name>
    <dbReference type="NCBI Taxonomy" id="559304"/>
    <lineage>
        <taxon>Eukaryota</taxon>
        <taxon>Fungi</taxon>
        <taxon>Dikarya</taxon>
        <taxon>Ascomycota</taxon>
        <taxon>Saccharomycotina</taxon>
        <taxon>Pichiomycetes</taxon>
        <taxon>Debaryomycetaceae</taxon>
        <taxon>Millerozyma</taxon>
    </lineage>
</organism>
<name>G8YC48_PICSO</name>
<accession>G8YC48</accession>
<evidence type="ECO:0000313" key="2">
    <source>
        <dbReference type="Proteomes" id="UP000005222"/>
    </source>
</evidence>
<dbReference type="eggNOG" id="ENOG502SX3X">
    <property type="taxonomic scope" value="Eukaryota"/>
</dbReference>
<dbReference type="EMBL" id="FO082050">
    <property type="protein sequence ID" value="CCE82529.1"/>
    <property type="molecule type" value="Genomic_DNA"/>
</dbReference>
<dbReference type="Proteomes" id="UP000005222">
    <property type="component" value="Chromosome J"/>
</dbReference>
<dbReference type="InParanoid" id="G8YC48"/>
<dbReference type="STRING" id="559304.G8YC48"/>
<keyword evidence="2" id="KW-1185">Reference proteome</keyword>
<proteinExistence type="predicted"/>
<gene>
    <name evidence="1" type="primary">Piso0_002259</name>
    <name evidence="1" type="ORF">GNLVRS01_PISO0J08127g</name>
</gene>
<sequence length="177" mass="20697">MWPFSSGSGKDTSEVLKEIPDGLRDFFEEQNPDKRFEGDGSSPYLKRINEVLSRESKNIDSKVDNYKRRENLRVVTGINCAELQQKVLECMRGWSYTQGKQCAEEIQNNTKCVSIQHAALKKLHYEDCYSVEHCKKIRFIVDMLFTKHYGRYGTETGEDVDSNFEKQLDKSFFKVWK</sequence>
<evidence type="ECO:0000313" key="1">
    <source>
        <dbReference type="EMBL" id="CCE82529.1"/>
    </source>
</evidence>
<reference evidence="1 2" key="1">
    <citation type="journal article" date="2012" name="G3 (Bethesda)">
        <title>Pichia sorbitophila, an interspecies yeast hybrid reveals early steps of genome resolution following polyploidization.</title>
        <authorList>
            <person name="Leh Louis V."/>
            <person name="Despons L."/>
            <person name="Friedrich A."/>
            <person name="Martin T."/>
            <person name="Durrens P."/>
            <person name="Casaregola S."/>
            <person name="Neuveglise C."/>
            <person name="Fairhead C."/>
            <person name="Marck C."/>
            <person name="Cruz J.A."/>
            <person name="Straub M.L."/>
            <person name="Kugler V."/>
            <person name="Sacerdot C."/>
            <person name="Uzunov Z."/>
            <person name="Thierry A."/>
            <person name="Weiss S."/>
            <person name="Bleykasten C."/>
            <person name="De Montigny J."/>
            <person name="Jacques N."/>
            <person name="Jung P."/>
            <person name="Lemaire M."/>
            <person name="Mallet S."/>
            <person name="Morel G."/>
            <person name="Richard G.F."/>
            <person name="Sarkar A."/>
            <person name="Savel G."/>
            <person name="Schacherer J."/>
            <person name="Seret M.L."/>
            <person name="Talla E."/>
            <person name="Samson G."/>
            <person name="Jubin C."/>
            <person name="Poulain J."/>
            <person name="Vacherie B."/>
            <person name="Barbe V."/>
            <person name="Pelletier E."/>
            <person name="Sherman D.J."/>
            <person name="Westhof E."/>
            <person name="Weissenbach J."/>
            <person name="Baret P.V."/>
            <person name="Wincker P."/>
            <person name="Gaillardin C."/>
            <person name="Dujon B."/>
            <person name="Souciet J.L."/>
        </authorList>
    </citation>
    <scope>NUCLEOTIDE SEQUENCE [LARGE SCALE GENOMIC DNA]</scope>
    <source>
        <strain evidence="2">ATCC MYA-4447 / BCRC 22081 / CBS 7064 / NBRC 10061 / NRRL Y-12695</strain>
    </source>
</reference>
<dbReference type="HOGENOM" id="CLU_095379_0_0_1"/>
<protein>
    <submittedName>
        <fullName evidence="1">Piso0_002259 protein</fullName>
    </submittedName>
</protein>
<dbReference type="OrthoDB" id="4072599at2759"/>
<dbReference type="AlphaFoldDB" id="G8YC48"/>